<dbReference type="InterPro" id="IPR025202">
    <property type="entry name" value="PLD-like_dom"/>
</dbReference>
<evidence type="ECO:0000313" key="4">
    <source>
        <dbReference type="Proteomes" id="UP000288623"/>
    </source>
</evidence>
<dbReference type="EMBL" id="JTFC01000015">
    <property type="protein sequence ID" value="RUS57693.1"/>
    <property type="molecule type" value="Genomic_DNA"/>
</dbReference>
<dbReference type="PROSITE" id="PS51194">
    <property type="entry name" value="HELICASE_CTER"/>
    <property type="match status" value="1"/>
</dbReference>
<keyword evidence="3" id="KW-0547">Nucleotide-binding</keyword>
<feature type="domain" description="Helicase C-terminal" evidence="2">
    <location>
        <begin position="420"/>
        <end position="586"/>
    </location>
</feature>
<dbReference type="GO" id="GO:0005524">
    <property type="term" value="F:ATP binding"/>
    <property type="evidence" value="ECO:0007669"/>
    <property type="project" value="InterPro"/>
</dbReference>
<dbReference type="InterPro" id="IPR027417">
    <property type="entry name" value="P-loop_NTPase"/>
</dbReference>
<dbReference type="SMART" id="SM00490">
    <property type="entry name" value="HELICc"/>
    <property type="match status" value="1"/>
</dbReference>
<dbReference type="AlphaFoldDB" id="A0A433RWP0"/>
<reference evidence="3 4" key="1">
    <citation type="submission" date="2014-11" db="EMBL/GenBank/DDBJ databases">
        <title>Genome sequence and analysis of novel Kurthia sp.</title>
        <authorList>
            <person name="Lawson J.N."/>
            <person name="Gonzalez J.E."/>
            <person name="Rinauldi L."/>
            <person name="Xuan Z."/>
            <person name="Firman A."/>
            <person name="Shaddox L."/>
            <person name="Trudeau A."/>
            <person name="Shah S."/>
            <person name="Reiman D."/>
        </authorList>
    </citation>
    <scope>NUCLEOTIDE SEQUENCE [LARGE SCALE GENOMIC DNA]</scope>
    <source>
        <strain evidence="3 4">3B1D</strain>
    </source>
</reference>
<dbReference type="GO" id="GO:0016787">
    <property type="term" value="F:hydrolase activity"/>
    <property type="evidence" value="ECO:0007669"/>
    <property type="project" value="InterPro"/>
</dbReference>
<dbReference type="PANTHER" id="PTHR47396">
    <property type="entry name" value="TYPE I RESTRICTION ENZYME ECOKI R PROTEIN"/>
    <property type="match status" value="1"/>
</dbReference>
<dbReference type="SMART" id="SM00487">
    <property type="entry name" value="DEXDc"/>
    <property type="match status" value="1"/>
</dbReference>
<dbReference type="GO" id="GO:0004386">
    <property type="term" value="F:helicase activity"/>
    <property type="evidence" value="ECO:0007669"/>
    <property type="project" value="UniProtKB-KW"/>
</dbReference>
<evidence type="ECO:0000313" key="3">
    <source>
        <dbReference type="EMBL" id="RUS57693.1"/>
    </source>
</evidence>
<dbReference type="Gene3D" id="3.30.870.10">
    <property type="entry name" value="Endonuclease Chain A"/>
    <property type="match status" value="1"/>
</dbReference>
<dbReference type="RefSeq" id="WP_126989803.1">
    <property type="nucleotide sequence ID" value="NZ_JTFC01000015.1"/>
</dbReference>
<dbReference type="Pfam" id="PF13091">
    <property type="entry name" value="PLDc_2"/>
    <property type="match status" value="1"/>
</dbReference>
<dbReference type="PANTHER" id="PTHR47396:SF1">
    <property type="entry name" value="ATP-DEPENDENT HELICASE IRC3-RELATED"/>
    <property type="match status" value="1"/>
</dbReference>
<organism evidence="3 4">
    <name type="scientific">Candidatus Kurthia intestinigallinarum</name>
    <dbReference type="NCBI Taxonomy" id="1562256"/>
    <lineage>
        <taxon>Bacteria</taxon>
        <taxon>Bacillati</taxon>
        <taxon>Bacillota</taxon>
        <taxon>Bacilli</taxon>
        <taxon>Bacillales</taxon>
        <taxon>Caryophanaceae</taxon>
        <taxon>Kurthia</taxon>
    </lineage>
</organism>
<feature type="domain" description="Helicase ATP-binding" evidence="1">
    <location>
        <begin position="221"/>
        <end position="369"/>
    </location>
</feature>
<dbReference type="InterPro" id="IPR050742">
    <property type="entry name" value="Helicase_Restrict-Modif_Enz"/>
</dbReference>
<dbReference type="InterPro" id="IPR006935">
    <property type="entry name" value="Helicase/UvrB_N"/>
</dbReference>
<keyword evidence="3" id="KW-0378">Hydrolase</keyword>
<evidence type="ECO:0000259" key="2">
    <source>
        <dbReference type="PROSITE" id="PS51194"/>
    </source>
</evidence>
<dbReference type="InterPro" id="IPR001650">
    <property type="entry name" value="Helicase_C-like"/>
</dbReference>
<gene>
    <name evidence="3" type="ORF">QI30_04725</name>
</gene>
<dbReference type="Gene3D" id="3.40.50.300">
    <property type="entry name" value="P-loop containing nucleotide triphosphate hydrolases"/>
    <property type="match status" value="2"/>
</dbReference>
<dbReference type="CDD" id="cd18799">
    <property type="entry name" value="SF2_C_EcoAI-like"/>
    <property type="match status" value="1"/>
</dbReference>
<dbReference type="SUPFAM" id="SSF52540">
    <property type="entry name" value="P-loop containing nucleoside triphosphate hydrolases"/>
    <property type="match status" value="1"/>
</dbReference>
<dbReference type="Proteomes" id="UP000288623">
    <property type="component" value="Unassembled WGS sequence"/>
</dbReference>
<sequence>MRLITTNLVNELKELNEEAEHICWITAFAMKSGVKLMLKSLQEAHERGATIQLLAGDYLSITQPDALEMLYTALPNAEIRLYQAHGQSFHPKAYLYRDSHAQHVIVGSSNLSKSAMTTGVEWSLHTVDDLTYEQATEEFAKVFYAENTVPVNAFTIARYREIYEAANKQMPISQQWEEAEAESLMYGTASDTSDVVIDPASVPLVLEPRPAQKMALDALQDTLDQGYDKAMAVLATGLGKTYLAAFFARNFKRVLFVAHRDEILEQAKKAFSHVHMDRTSGYYNGVEKVLDKEMIFASIYTISQPHHLEKFAPDAFDFIIIDEFHHAAAPTYHRLIEYFNPKFLLGITATPDRLDNKDVYTICDGNVAVVIHFIEAIAHQWLSPFHYYGVKDEIDYSQIRWVGTHYDENELVDKQLQQSVLEHVFSKWIELKQTRTIGFCSSVKQANYMADYFRQQGVRALSLTGQNSRDECRQARTELDLGTVDIIFTVDLFNEGVDIPKVDTLLFIRPTESVAIFTQQVGRGLRLSDGKEKCVIIDFIGNYRNADRKLKMLNPSMPEKAKFQQIQTIPETDIVLNLDLEVIDLLQEIIRKNQTYKQKILAVFEDVKMELGRRPTYLELYLQSGYEDLNVAKEFKTYIQLLQNAGELNAEETAAFEHAKDLLIEIEKTAMTKSYKMVLLHVMLQRGASDWYKPITAPDTAPEFASYLEQPTKYAIDKIDLKPQKVESLLQRMPMTKWASSSKGLADFDGTTFKFNVAIDPAYEEIIYGWVKEICEFRLSRYFSRKAEKLG</sequence>
<dbReference type="Pfam" id="PF04851">
    <property type="entry name" value="ResIII"/>
    <property type="match status" value="1"/>
</dbReference>
<dbReference type="InterPro" id="IPR014001">
    <property type="entry name" value="Helicase_ATP-bd"/>
</dbReference>
<keyword evidence="3" id="KW-0067">ATP-binding</keyword>
<dbReference type="SUPFAM" id="SSF56024">
    <property type="entry name" value="Phospholipase D/nuclease"/>
    <property type="match status" value="1"/>
</dbReference>
<protein>
    <submittedName>
        <fullName evidence="3">DNA helicase</fullName>
    </submittedName>
</protein>
<keyword evidence="3" id="KW-0347">Helicase</keyword>
<dbReference type="CDD" id="cd18032">
    <property type="entry name" value="DEXHc_RE_I_III_res"/>
    <property type="match status" value="1"/>
</dbReference>
<evidence type="ECO:0000259" key="1">
    <source>
        <dbReference type="PROSITE" id="PS51192"/>
    </source>
</evidence>
<keyword evidence="4" id="KW-1185">Reference proteome</keyword>
<dbReference type="GO" id="GO:0005829">
    <property type="term" value="C:cytosol"/>
    <property type="evidence" value="ECO:0007669"/>
    <property type="project" value="TreeGrafter"/>
</dbReference>
<name>A0A433RWP0_9BACL</name>
<dbReference type="GO" id="GO:0003677">
    <property type="term" value="F:DNA binding"/>
    <property type="evidence" value="ECO:0007669"/>
    <property type="project" value="InterPro"/>
</dbReference>
<dbReference type="Pfam" id="PF00271">
    <property type="entry name" value="Helicase_C"/>
    <property type="match status" value="1"/>
</dbReference>
<proteinExistence type="predicted"/>
<accession>A0A433RWP0</accession>
<dbReference type="OrthoDB" id="9802848at2"/>
<comment type="caution">
    <text evidence="3">The sequence shown here is derived from an EMBL/GenBank/DDBJ whole genome shotgun (WGS) entry which is preliminary data.</text>
</comment>
<dbReference type="PROSITE" id="PS51192">
    <property type="entry name" value="HELICASE_ATP_BIND_1"/>
    <property type="match status" value="1"/>
</dbReference>